<evidence type="ECO:0000313" key="2">
    <source>
        <dbReference type="EMBL" id="KAH3658995.1"/>
    </source>
</evidence>
<reference evidence="2" key="1">
    <citation type="journal article" date="2021" name="Open Biol.">
        <title>Shared evolutionary footprints suggest mitochondrial oxidative damage underlies multiple complex I losses in fungi.</title>
        <authorList>
            <person name="Schikora-Tamarit M.A."/>
            <person name="Marcet-Houben M."/>
            <person name="Nosek J."/>
            <person name="Gabaldon T."/>
        </authorList>
    </citation>
    <scope>NUCLEOTIDE SEQUENCE</scope>
    <source>
        <strain evidence="2">NCAIM Y.01608</strain>
    </source>
</reference>
<comment type="caution">
    <text evidence="2">The sequence shown here is derived from an EMBL/GenBank/DDBJ whole genome shotgun (WGS) entry which is preliminary data.</text>
</comment>
<organism evidence="2 3">
    <name type="scientific">Ogataea polymorpha</name>
    <dbReference type="NCBI Taxonomy" id="460523"/>
    <lineage>
        <taxon>Eukaryota</taxon>
        <taxon>Fungi</taxon>
        <taxon>Dikarya</taxon>
        <taxon>Ascomycota</taxon>
        <taxon>Saccharomycotina</taxon>
        <taxon>Pichiomycetes</taxon>
        <taxon>Pichiales</taxon>
        <taxon>Pichiaceae</taxon>
        <taxon>Ogataea</taxon>
    </lineage>
</organism>
<sequence length="110" mass="11789">MCSGSEPAKGRITIPINTLDIGLSSVRVFRDSTKKFDVGPRPATETSRAMKQTLSGKISSSPSNSESLSESLSSSESVSNGWPSRASSCCLLFSFTLFIDLNSSFVETTR</sequence>
<dbReference type="EMBL" id="JAEUBD010001571">
    <property type="protein sequence ID" value="KAH3658995.1"/>
    <property type="molecule type" value="Genomic_DNA"/>
</dbReference>
<feature type="compositionally biased region" description="Low complexity" evidence="1">
    <location>
        <begin position="54"/>
        <end position="79"/>
    </location>
</feature>
<name>A0A9P8NSG0_9ASCO</name>
<dbReference type="Proteomes" id="UP000788993">
    <property type="component" value="Unassembled WGS sequence"/>
</dbReference>
<gene>
    <name evidence="2" type="ORF">OGATHE_006721</name>
</gene>
<feature type="compositionally biased region" description="Polar residues" evidence="1">
    <location>
        <begin position="44"/>
        <end position="53"/>
    </location>
</feature>
<feature type="region of interest" description="Disordered" evidence="1">
    <location>
        <begin position="35"/>
        <end position="83"/>
    </location>
</feature>
<dbReference type="AlphaFoldDB" id="A0A9P8NSG0"/>
<reference evidence="2" key="2">
    <citation type="submission" date="2021-01" db="EMBL/GenBank/DDBJ databases">
        <authorList>
            <person name="Schikora-Tamarit M.A."/>
        </authorList>
    </citation>
    <scope>NUCLEOTIDE SEQUENCE</scope>
    <source>
        <strain evidence="2">NCAIM Y.01608</strain>
    </source>
</reference>
<proteinExistence type="predicted"/>
<protein>
    <submittedName>
        <fullName evidence="2">Uncharacterized protein</fullName>
    </submittedName>
</protein>
<evidence type="ECO:0000313" key="3">
    <source>
        <dbReference type="Proteomes" id="UP000788993"/>
    </source>
</evidence>
<evidence type="ECO:0000256" key="1">
    <source>
        <dbReference type="SAM" id="MobiDB-lite"/>
    </source>
</evidence>
<keyword evidence="3" id="KW-1185">Reference proteome</keyword>
<accession>A0A9P8NSG0</accession>